<gene>
    <name evidence="2" type="ORF">O181_013587</name>
</gene>
<comment type="caution">
    <text evidence="2">The sequence shown here is derived from an EMBL/GenBank/DDBJ whole genome shotgun (WGS) entry which is preliminary data.</text>
</comment>
<dbReference type="Gene3D" id="1.10.340.70">
    <property type="match status" value="1"/>
</dbReference>
<dbReference type="EMBL" id="AVOT02003565">
    <property type="protein sequence ID" value="MBW0473872.1"/>
    <property type="molecule type" value="Genomic_DNA"/>
</dbReference>
<evidence type="ECO:0000259" key="1">
    <source>
        <dbReference type="Pfam" id="PF17921"/>
    </source>
</evidence>
<organism evidence="2 3">
    <name type="scientific">Austropuccinia psidii MF-1</name>
    <dbReference type="NCBI Taxonomy" id="1389203"/>
    <lineage>
        <taxon>Eukaryota</taxon>
        <taxon>Fungi</taxon>
        <taxon>Dikarya</taxon>
        <taxon>Basidiomycota</taxon>
        <taxon>Pucciniomycotina</taxon>
        <taxon>Pucciniomycetes</taxon>
        <taxon>Pucciniales</taxon>
        <taxon>Sphaerophragmiaceae</taxon>
        <taxon>Austropuccinia</taxon>
    </lineage>
</organism>
<proteinExistence type="predicted"/>
<dbReference type="Pfam" id="PF17921">
    <property type="entry name" value="Integrase_H2C2"/>
    <property type="match status" value="1"/>
</dbReference>
<feature type="domain" description="Integrase zinc-binding" evidence="1">
    <location>
        <begin position="75"/>
        <end position="110"/>
    </location>
</feature>
<dbReference type="InterPro" id="IPR041588">
    <property type="entry name" value="Integrase_H2C2"/>
</dbReference>
<keyword evidence="3" id="KW-1185">Reference proteome</keyword>
<evidence type="ECO:0000313" key="2">
    <source>
        <dbReference type="EMBL" id="MBW0473872.1"/>
    </source>
</evidence>
<protein>
    <recommendedName>
        <fullName evidence="1">Integrase zinc-binding domain-containing protein</fullName>
    </recommendedName>
</protein>
<sequence>MYSERGCTSFFSIKVEIFSDLVDQIQKEVLQDKYFKEIIKQLARGESVSYYSHEPQAKLLLFKDKVVIPSNEEAQLNIPQWHHEPPLAGHPGKEKTPKLIKSDFYWSGMNLH</sequence>
<name>A0A9Q3BYL8_9BASI</name>
<dbReference type="Proteomes" id="UP000765509">
    <property type="component" value="Unassembled WGS sequence"/>
</dbReference>
<accession>A0A9Q3BYL8</accession>
<reference evidence="2" key="1">
    <citation type="submission" date="2021-03" db="EMBL/GenBank/DDBJ databases">
        <title>Draft genome sequence of rust myrtle Austropuccinia psidii MF-1, a brazilian biotype.</title>
        <authorList>
            <person name="Quecine M.C."/>
            <person name="Pachon D.M.R."/>
            <person name="Bonatelli M.L."/>
            <person name="Correr F.H."/>
            <person name="Franceschini L.M."/>
            <person name="Leite T.F."/>
            <person name="Margarido G.R.A."/>
            <person name="Almeida C.A."/>
            <person name="Ferrarezi J.A."/>
            <person name="Labate C.A."/>
        </authorList>
    </citation>
    <scope>NUCLEOTIDE SEQUENCE</scope>
    <source>
        <strain evidence="2">MF-1</strain>
    </source>
</reference>
<evidence type="ECO:0000313" key="3">
    <source>
        <dbReference type="Proteomes" id="UP000765509"/>
    </source>
</evidence>
<dbReference type="AlphaFoldDB" id="A0A9Q3BYL8"/>